<dbReference type="OrthoDB" id="3357029at2759"/>
<dbReference type="AlphaFoldDB" id="A0A067N8V8"/>
<accession>A0A067N8V8</accession>
<dbReference type="STRING" id="930990.A0A067N8V8"/>
<organism evidence="3 4">
    <name type="scientific">Botryobasidium botryosum (strain FD-172 SS1)</name>
    <dbReference type="NCBI Taxonomy" id="930990"/>
    <lineage>
        <taxon>Eukaryota</taxon>
        <taxon>Fungi</taxon>
        <taxon>Dikarya</taxon>
        <taxon>Basidiomycota</taxon>
        <taxon>Agaricomycotina</taxon>
        <taxon>Agaricomycetes</taxon>
        <taxon>Cantharellales</taxon>
        <taxon>Botryobasidiaceae</taxon>
        <taxon>Botryobasidium</taxon>
    </lineage>
</organism>
<dbReference type="InParanoid" id="A0A067N8V8"/>
<keyword evidence="2" id="KW-0472">Membrane</keyword>
<evidence type="ECO:0000313" key="4">
    <source>
        <dbReference type="Proteomes" id="UP000027195"/>
    </source>
</evidence>
<name>A0A067N8V8_BOTB1</name>
<gene>
    <name evidence="3" type="ORF">BOTBODRAFT_170217</name>
</gene>
<feature type="transmembrane region" description="Helical" evidence="2">
    <location>
        <begin position="149"/>
        <end position="176"/>
    </location>
</feature>
<dbReference type="HOGENOM" id="CLU_014701_0_0_1"/>
<dbReference type="EMBL" id="KL198018">
    <property type="protein sequence ID" value="KDQ20216.1"/>
    <property type="molecule type" value="Genomic_DNA"/>
</dbReference>
<proteinExistence type="predicted"/>
<feature type="transmembrane region" description="Helical" evidence="2">
    <location>
        <begin position="235"/>
        <end position="259"/>
    </location>
</feature>
<evidence type="ECO:0000313" key="3">
    <source>
        <dbReference type="EMBL" id="KDQ20216.1"/>
    </source>
</evidence>
<reference evidence="4" key="1">
    <citation type="journal article" date="2014" name="Proc. Natl. Acad. Sci. U.S.A.">
        <title>Extensive sampling of basidiomycete genomes demonstrates inadequacy of the white-rot/brown-rot paradigm for wood decay fungi.</title>
        <authorList>
            <person name="Riley R."/>
            <person name="Salamov A.A."/>
            <person name="Brown D.W."/>
            <person name="Nagy L.G."/>
            <person name="Floudas D."/>
            <person name="Held B.W."/>
            <person name="Levasseur A."/>
            <person name="Lombard V."/>
            <person name="Morin E."/>
            <person name="Otillar R."/>
            <person name="Lindquist E.A."/>
            <person name="Sun H."/>
            <person name="LaButti K.M."/>
            <person name="Schmutz J."/>
            <person name="Jabbour D."/>
            <person name="Luo H."/>
            <person name="Baker S.E."/>
            <person name="Pisabarro A.G."/>
            <person name="Walton J.D."/>
            <person name="Blanchette R.A."/>
            <person name="Henrissat B."/>
            <person name="Martin F."/>
            <person name="Cullen D."/>
            <person name="Hibbett D.S."/>
            <person name="Grigoriev I.V."/>
        </authorList>
    </citation>
    <scope>NUCLEOTIDE SEQUENCE [LARGE SCALE GENOMIC DNA]</scope>
    <source>
        <strain evidence="4">FD-172 SS1</strain>
    </source>
</reference>
<dbReference type="Proteomes" id="UP000027195">
    <property type="component" value="Unassembled WGS sequence"/>
</dbReference>
<protein>
    <submittedName>
        <fullName evidence="3">Uncharacterized protein</fullName>
    </submittedName>
</protein>
<keyword evidence="4" id="KW-1185">Reference proteome</keyword>
<feature type="region of interest" description="Disordered" evidence="1">
    <location>
        <begin position="1"/>
        <end position="21"/>
    </location>
</feature>
<evidence type="ECO:0000256" key="1">
    <source>
        <dbReference type="SAM" id="MobiDB-lite"/>
    </source>
</evidence>
<sequence length="737" mass="79891">MTSPYQPFYEDGGDTHSTAIQPHTDQDMHRYESPTYAPSETQTLLASTPSFPREINAFHAGPPLSAPHPAETLQASYTQRRLGFSGLFPTLAVILLTAGSGTILILWLAIHQVPGRSVLADGAFTVDEGQEEKEGLKSASMRGLTISSYIGNLVGMAGPFVMTLYGLRAAAQWLWAERTGGASMPKPDSPPLAPTPLQYGLLTRLIGSSGFMSLYETGRYLWRSPRARSPAPRFFIETFTVALFIFSITQIITLADLWLHSAAYATLLPLEAPWKNATNFSVEFNQTKCDLWPDPIGDGKPCFAISDTDTWGDFPLRQAGYATVTNSSSPEGLQVITLQEAGDAAVIVPASIPPDLSFNASTTGARASCTSINQKCDRDRGGTYPTAQVQNCSSAGYPQLPYYPVGADRNTTRIMTSHVYGLMGNMTVGELYGNYEHSEHGATPQNPSTILLQLSWVTPGSYGTDDINNIIEIVPSACVTIYAACSLAIFNGTLEYTTNATTATGSYKLIYETPSSGRYYGILWGPLLWQSISPRLALNIEGLAMTSNSPDAIMARVNQELTRLMLGSAAGVFQRVEATNVAHRPSTLVGVYPLPALLTYVSLLYIFAAIALFVFATSAVSSSYVITVPASLTRKKEPMELSSLELAEAWLTNPLTLVSALFPSNEHQHPDYNDKFSVTGTTESLNMFVDTPETEKVMIGLGPPESSQPRYGVWQRKVPLHGEKLDEYESAGVAEAP</sequence>
<feature type="transmembrane region" description="Helical" evidence="2">
    <location>
        <begin position="603"/>
        <end position="626"/>
    </location>
</feature>
<keyword evidence="2" id="KW-1133">Transmembrane helix</keyword>
<keyword evidence="2" id="KW-0812">Transmembrane</keyword>
<evidence type="ECO:0000256" key="2">
    <source>
        <dbReference type="SAM" id="Phobius"/>
    </source>
</evidence>
<feature type="transmembrane region" description="Helical" evidence="2">
    <location>
        <begin position="87"/>
        <end position="110"/>
    </location>
</feature>